<dbReference type="PATRIC" id="fig|1056807.3.peg.2038"/>
<gene>
    <name evidence="1" type="primary">smg</name>
    <name evidence="2" type="ORF">MCC93_21220</name>
    <name evidence="3" type="ORF">MON37_00310</name>
</gene>
<evidence type="ECO:0000313" key="2">
    <source>
        <dbReference type="EMBL" id="KIC06456.1"/>
    </source>
</evidence>
<dbReference type="RefSeq" id="WP_003742632.1">
    <property type="nucleotide sequence ID" value="NZ_CP094242.1"/>
</dbReference>
<name>A0A0C1GLV6_9NEIS</name>
<dbReference type="HAMAP" id="MF_00598">
    <property type="entry name" value="Smg"/>
    <property type="match status" value="1"/>
</dbReference>
<dbReference type="AlphaFoldDB" id="A0A0C1GLV6"/>
<protein>
    <recommendedName>
        <fullName evidence="1">Protein Smg homolog</fullName>
    </recommendedName>
</protein>
<dbReference type="InterPro" id="IPR007456">
    <property type="entry name" value="Smg"/>
</dbReference>
<dbReference type="EMBL" id="JUFZ01000103">
    <property type="protein sequence ID" value="KIC06456.1"/>
    <property type="molecule type" value="Genomic_DNA"/>
</dbReference>
<reference evidence="2 4" key="1">
    <citation type="submission" date="2014-12" db="EMBL/GenBank/DDBJ databases">
        <title>Genome sequence of Morococcus cerebrosus.</title>
        <authorList>
            <person name="Shin S.-K."/>
            <person name="Yi H."/>
        </authorList>
    </citation>
    <scope>NUCLEOTIDE SEQUENCE [LARGE SCALE GENOMIC DNA]</scope>
    <source>
        <strain evidence="2 4">CIP 81.93</strain>
    </source>
</reference>
<dbReference type="Proteomes" id="UP000031390">
    <property type="component" value="Unassembled WGS sequence"/>
</dbReference>
<accession>A0A0C1GLV6</accession>
<reference evidence="3 5" key="2">
    <citation type="submission" date="2022-03" db="EMBL/GenBank/DDBJ databases">
        <title>Genome sequencing of Morococcus cerebrosus.</title>
        <authorList>
            <person name="Baek M.-G."/>
            <person name="Yi H."/>
        </authorList>
    </citation>
    <scope>NUCLEOTIDE SEQUENCE [LARGE SCALE GENOMIC DNA]</scope>
    <source>
        <strain evidence="3 5">CIP 81.93</strain>
    </source>
</reference>
<keyword evidence="5" id="KW-1185">Reference proteome</keyword>
<proteinExistence type="inferred from homology"/>
<comment type="similarity">
    <text evidence="1">Belongs to the Smg family.</text>
</comment>
<organism evidence="2 4">
    <name type="scientific">Morococcus cerebrosus</name>
    <dbReference type="NCBI Taxonomy" id="1056807"/>
    <lineage>
        <taxon>Bacteria</taxon>
        <taxon>Pseudomonadati</taxon>
        <taxon>Pseudomonadota</taxon>
        <taxon>Betaproteobacteria</taxon>
        <taxon>Neisseriales</taxon>
        <taxon>Neisseriaceae</taxon>
        <taxon>Morococcus</taxon>
    </lineage>
</organism>
<dbReference type="EMBL" id="CP094242">
    <property type="protein sequence ID" value="UNV87443.1"/>
    <property type="molecule type" value="Genomic_DNA"/>
</dbReference>
<dbReference type="PANTHER" id="PTHR38692:SF1">
    <property type="entry name" value="PROTEIN SMG"/>
    <property type="match status" value="1"/>
</dbReference>
<evidence type="ECO:0000313" key="4">
    <source>
        <dbReference type="Proteomes" id="UP000031390"/>
    </source>
</evidence>
<sequence>MTEVIAYLIEHFQDFDNCPPPEDLGRLLEDAGFDVTEIGNTLMMMEVLFNTSEFAAAPFDSHALRVYCNEEVENLPQEVMGLMQYLVAERAITYEQREIVIHALMHIPPEEITLDTAKVLVLLLLWAHKSELPVLIGDDLMGALNGKATMH</sequence>
<evidence type="ECO:0000313" key="5">
    <source>
        <dbReference type="Proteomes" id="UP000829504"/>
    </source>
</evidence>
<evidence type="ECO:0000256" key="1">
    <source>
        <dbReference type="HAMAP-Rule" id="MF_00598"/>
    </source>
</evidence>
<dbReference type="GeneID" id="64351587"/>
<dbReference type="Proteomes" id="UP000829504">
    <property type="component" value="Chromosome"/>
</dbReference>
<dbReference type="PANTHER" id="PTHR38692">
    <property type="entry name" value="PROTEIN SMG"/>
    <property type="match status" value="1"/>
</dbReference>
<evidence type="ECO:0000313" key="3">
    <source>
        <dbReference type="EMBL" id="UNV87443.1"/>
    </source>
</evidence>
<dbReference type="Pfam" id="PF04361">
    <property type="entry name" value="DUF494"/>
    <property type="match status" value="1"/>
</dbReference>